<dbReference type="InterPro" id="IPR009593">
    <property type="entry name" value="DUF1203"/>
</dbReference>
<comment type="caution">
    <text evidence="1">The sequence shown here is derived from an EMBL/GenBank/DDBJ whole genome shotgun (WGS) entry which is preliminary data.</text>
</comment>
<name>A0AAE2ZPM9_9HYPH</name>
<gene>
    <name evidence="1" type="ORF">K1W69_15290</name>
</gene>
<dbReference type="Proteomes" id="UP001196509">
    <property type="component" value="Unassembled WGS sequence"/>
</dbReference>
<organism evidence="1 2">
    <name type="scientific">Flavimaribacter sediminis</name>
    <dbReference type="NCBI Taxonomy" id="2865987"/>
    <lineage>
        <taxon>Bacteria</taxon>
        <taxon>Pseudomonadati</taxon>
        <taxon>Pseudomonadota</taxon>
        <taxon>Alphaproteobacteria</taxon>
        <taxon>Hyphomicrobiales</taxon>
        <taxon>Rhizobiaceae</taxon>
        <taxon>Flavimaribacter</taxon>
    </lineage>
</organism>
<evidence type="ECO:0000313" key="2">
    <source>
        <dbReference type="Proteomes" id="UP001196509"/>
    </source>
</evidence>
<accession>A0AAE2ZPM9</accession>
<proteinExistence type="predicted"/>
<keyword evidence="2" id="KW-1185">Reference proteome</keyword>
<reference evidence="1" key="1">
    <citation type="submission" date="2021-08" db="EMBL/GenBank/DDBJ databases">
        <title>Hoeflea bacterium WL0058 sp. nov., isolated from the sediment.</title>
        <authorList>
            <person name="Wang L."/>
            <person name="Zhang D."/>
        </authorList>
    </citation>
    <scope>NUCLEOTIDE SEQUENCE</scope>
    <source>
        <strain evidence="1">WL0058</strain>
    </source>
</reference>
<sequence length="155" mass="16760">MSVIFKPLPTEIVRALQAGGPDAYGDPPERRFSEGTGTPCRHCLKQVAAGKPYLVVAYRPFETLQPYAETGPLFLCAETCEPAAPSGSAPEMLESPNYIVRGYNAEEQIIYGTGAVTPTAEIGAQAESIFADEAVAFVHVRSATNNCYQFRIERA</sequence>
<protein>
    <submittedName>
        <fullName evidence="1">DUF1203 domain-containing protein</fullName>
    </submittedName>
</protein>
<dbReference type="RefSeq" id="WP_220229171.1">
    <property type="nucleotide sequence ID" value="NZ_JAICBX010000002.1"/>
</dbReference>
<dbReference type="Pfam" id="PF06718">
    <property type="entry name" value="DUF1203"/>
    <property type="match status" value="1"/>
</dbReference>
<dbReference type="EMBL" id="JAICBX010000002">
    <property type="protein sequence ID" value="MBW8638560.1"/>
    <property type="molecule type" value="Genomic_DNA"/>
</dbReference>
<dbReference type="AlphaFoldDB" id="A0AAE2ZPM9"/>
<evidence type="ECO:0000313" key="1">
    <source>
        <dbReference type="EMBL" id="MBW8638560.1"/>
    </source>
</evidence>
<dbReference type="PIRSF" id="PIRSF034110">
    <property type="entry name" value="DUF1203"/>
    <property type="match status" value="1"/>
</dbReference>